<sequence length="108" mass="11440">MAWLGSVLWAAIDEGAVPPDAAFHAVPPPSQAGPISTGCGSGGCWREMVVDIKPPHTAQSLAAEMGLASERCEPMNLWTLRKTCTGIADSGGRGLHIYLQYSLLLSKY</sequence>
<proteinExistence type="predicted"/>
<dbReference type="Proteomes" id="UP000316500">
    <property type="component" value="Unassembled WGS sequence"/>
</dbReference>
<accession>A0A558H743</accession>
<evidence type="ECO:0000313" key="2">
    <source>
        <dbReference type="Proteomes" id="UP000316500"/>
    </source>
</evidence>
<name>A0A558H743_PAENT</name>
<gene>
    <name evidence="1" type="ORF">FQP90_06405</name>
</gene>
<evidence type="ECO:0000313" key="1">
    <source>
        <dbReference type="EMBL" id="TVU64901.1"/>
    </source>
</evidence>
<reference evidence="1 2" key="1">
    <citation type="submission" date="2019-07" db="EMBL/GenBank/DDBJ databases">
        <title>Diversity of Bacteria from Kongsfjorden, Arctic.</title>
        <authorList>
            <person name="Yu Y."/>
        </authorList>
    </citation>
    <scope>NUCLEOTIDE SEQUENCE [LARGE SCALE GENOMIC DNA]</scope>
    <source>
        <strain evidence="1 2">SM1928</strain>
    </source>
</reference>
<organism evidence="1 2">
    <name type="scientific">Paenarthrobacter nitroguajacolicus</name>
    <name type="common">Arthrobacter nitroguajacolicus</name>
    <dbReference type="NCBI Taxonomy" id="211146"/>
    <lineage>
        <taxon>Bacteria</taxon>
        <taxon>Bacillati</taxon>
        <taxon>Actinomycetota</taxon>
        <taxon>Actinomycetes</taxon>
        <taxon>Micrococcales</taxon>
        <taxon>Micrococcaceae</taxon>
        <taxon>Paenarthrobacter</taxon>
    </lineage>
</organism>
<dbReference type="OrthoDB" id="3384074at2"/>
<dbReference type="EMBL" id="VNFK01000004">
    <property type="protein sequence ID" value="TVU64901.1"/>
    <property type="molecule type" value="Genomic_DNA"/>
</dbReference>
<dbReference type="AlphaFoldDB" id="A0A558H743"/>
<protein>
    <submittedName>
        <fullName evidence="1">Uncharacterized protein</fullName>
    </submittedName>
</protein>
<comment type="caution">
    <text evidence="1">The sequence shown here is derived from an EMBL/GenBank/DDBJ whole genome shotgun (WGS) entry which is preliminary data.</text>
</comment>